<dbReference type="Proteomes" id="UP000838756">
    <property type="component" value="Unassembled WGS sequence"/>
</dbReference>
<protein>
    <submittedName>
        <fullName evidence="1">Jg1350 protein</fullName>
    </submittedName>
</protein>
<evidence type="ECO:0000313" key="2">
    <source>
        <dbReference type="Proteomes" id="UP000838756"/>
    </source>
</evidence>
<keyword evidence="2" id="KW-1185">Reference proteome</keyword>
<organism evidence="1 2">
    <name type="scientific">Pararge aegeria aegeria</name>
    <dbReference type="NCBI Taxonomy" id="348720"/>
    <lineage>
        <taxon>Eukaryota</taxon>
        <taxon>Metazoa</taxon>
        <taxon>Ecdysozoa</taxon>
        <taxon>Arthropoda</taxon>
        <taxon>Hexapoda</taxon>
        <taxon>Insecta</taxon>
        <taxon>Pterygota</taxon>
        <taxon>Neoptera</taxon>
        <taxon>Endopterygota</taxon>
        <taxon>Lepidoptera</taxon>
        <taxon>Glossata</taxon>
        <taxon>Ditrysia</taxon>
        <taxon>Papilionoidea</taxon>
        <taxon>Nymphalidae</taxon>
        <taxon>Satyrinae</taxon>
        <taxon>Satyrini</taxon>
        <taxon>Parargina</taxon>
        <taxon>Pararge</taxon>
    </lineage>
</organism>
<dbReference type="EMBL" id="CAKXAJ010025840">
    <property type="protein sequence ID" value="CAH2244695.1"/>
    <property type="molecule type" value="Genomic_DNA"/>
</dbReference>
<sequence>MSYASMAFALSLCIKDIPDTPKRLNAQRHQVPFVCNVNIHKVLKLPTIAQYFQKLSKTYLEKSIGHPNPLIVAASFYSLYLSATDNKRMPKHILYYPDDQISTYH</sequence>
<comment type="caution">
    <text evidence="1">The sequence shown here is derived from an EMBL/GenBank/DDBJ whole genome shotgun (WGS) entry which is preliminary data.</text>
</comment>
<name>A0A8S4S086_9NEOP</name>
<evidence type="ECO:0000313" key="1">
    <source>
        <dbReference type="EMBL" id="CAH2244695.1"/>
    </source>
</evidence>
<dbReference type="OrthoDB" id="10050074at2759"/>
<reference evidence="1" key="1">
    <citation type="submission" date="2022-03" db="EMBL/GenBank/DDBJ databases">
        <authorList>
            <person name="Lindestad O."/>
        </authorList>
    </citation>
    <scope>NUCLEOTIDE SEQUENCE</scope>
</reference>
<dbReference type="AlphaFoldDB" id="A0A8S4S086"/>
<gene>
    <name evidence="1" type="primary">jg1350</name>
    <name evidence="1" type="ORF">PAEG_LOCUS20610</name>
</gene>
<proteinExistence type="predicted"/>
<accession>A0A8S4S086</accession>